<dbReference type="GeneID" id="99694600"/>
<proteinExistence type="predicted"/>
<evidence type="ECO:0000313" key="1">
    <source>
        <dbReference type="EMBL" id="GLQ02074.1"/>
    </source>
</evidence>
<dbReference type="AlphaFoldDB" id="A0AA37W1B0"/>
<comment type="caution">
    <text evidence="1">The sequence shown here is derived from an EMBL/GenBank/DDBJ whole genome shotgun (WGS) entry which is preliminary data.</text>
</comment>
<reference evidence="1" key="2">
    <citation type="submission" date="2023-01" db="EMBL/GenBank/DDBJ databases">
        <title>Draft genome sequence of Pseudoalteromonas tetraodonis strain NBRC 103034.</title>
        <authorList>
            <person name="Sun Q."/>
            <person name="Mori K."/>
        </authorList>
    </citation>
    <scope>NUCLEOTIDE SEQUENCE</scope>
    <source>
        <strain evidence="1">NBRC 103034</strain>
    </source>
</reference>
<sequence>MEEVTFFSENKVKEKLQVHFDGLQNQQVLYGKKVEKIFKRKNCTYIFFTSDDSPYEETLYITLIDSKGEVIESVELSKPYSPGILKDLIIKNDQTIEFKFWGDSINNLIIADKKKVHISHAIPSNGLRYSNKLSPSYLTIKD</sequence>
<reference evidence="1" key="1">
    <citation type="journal article" date="2014" name="Int. J. Syst. Evol. Microbiol.">
        <title>Complete genome sequence of Corynebacterium casei LMG S-19264T (=DSM 44701T), isolated from a smear-ripened cheese.</title>
        <authorList>
            <consortium name="US DOE Joint Genome Institute (JGI-PGF)"/>
            <person name="Walter F."/>
            <person name="Albersmeier A."/>
            <person name="Kalinowski J."/>
            <person name="Ruckert C."/>
        </authorList>
    </citation>
    <scope>NUCLEOTIDE SEQUENCE</scope>
    <source>
        <strain evidence="1">NBRC 103034</strain>
    </source>
</reference>
<dbReference type="RefSeq" id="WP_013464098.1">
    <property type="nucleotide sequence ID" value="NZ_BJXY01000025.1"/>
</dbReference>
<name>A0AA37W1B0_9GAMM</name>
<evidence type="ECO:0000313" key="2">
    <source>
        <dbReference type="Proteomes" id="UP001161408"/>
    </source>
</evidence>
<dbReference type="Proteomes" id="UP001161408">
    <property type="component" value="Unassembled WGS sequence"/>
</dbReference>
<dbReference type="EMBL" id="BSNE01000003">
    <property type="protein sequence ID" value="GLQ02074.1"/>
    <property type="molecule type" value="Genomic_DNA"/>
</dbReference>
<gene>
    <name evidence="1" type="ORF">GCM10007914_09550</name>
</gene>
<accession>A0AA37W1B0</accession>
<protein>
    <submittedName>
        <fullName evidence="1">Uncharacterized protein</fullName>
    </submittedName>
</protein>
<keyword evidence="2" id="KW-1185">Reference proteome</keyword>
<organism evidence="1 2">
    <name type="scientific">Pseudoalteromonas tetraodonis GFC</name>
    <dbReference type="NCBI Taxonomy" id="1315271"/>
    <lineage>
        <taxon>Bacteria</taxon>
        <taxon>Pseudomonadati</taxon>
        <taxon>Pseudomonadota</taxon>
        <taxon>Gammaproteobacteria</taxon>
        <taxon>Alteromonadales</taxon>
        <taxon>Pseudoalteromonadaceae</taxon>
        <taxon>Pseudoalteromonas</taxon>
    </lineage>
</organism>